<feature type="transmembrane region" description="Helical" evidence="7">
    <location>
        <begin position="150"/>
        <end position="166"/>
    </location>
</feature>
<feature type="transmembrane region" description="Helical" evidence="7">
    <location>
        <begin position="200"/>
        <end position="221"/>
    </location>
</feature>
<keyword evidence="5 7" id="KW-1133">Transmembrane helix</keyword>
<feature type="transmembrane region" description="Helical" evidence="7">
    <location>
        <begin position="27"/>
        <end position="47"/>
    </location>
</feature>
<dbReference type="PANTHER" id="PTHR43386:SF25">
    <property type="entry name" value="PEPTIDE ABC TRANSPORTER PERMEASE PROTEIN"/>
    <property type="match status" value="1"/>
</dbReference>
<reference evidence="9 10" key="1">
    <citation type="submission" date="2016-10" db="EMBL/GenBank/DDBJ databases">
        <authorList>
            <person name="de Groot N.N."/>
        </authorList>
    </citation>
    <scope>NUCLEOTIDE SEQUENCE [LARGE SCALE GENOMIC DNA]</scope>
    <source>
        <strain evidence="9 10">DSM 16859</strain>
    </source>
</reference>
<dbReference type="GO" id="GO:0005886">
    <property type="term" value="C:plasma membrane"/>
    <property type="evidence" value="ECO:0007669"/>
    <property type="project" value="UniProtKB-SubCell"/>
</dbReference>
<dbReference type="AlphaFoldDB" id="A0A1H9TD95"/>
<comment type="subcellular location">
    <subcellularLocation>
        <location evidence="1 7">Cell membrane</location>
        <topology evidence="1 7">Multi-pass membrane protein</topology>
    </subcellularLocation>
</comment>
<evidence type="ECO:0000259" key="8">
    <source>
        <dbReference type="PROSITE" id="PS50928"/>
    </source>
</evidence>
<keyword evidence="10" id="KW-1185">Reference proteome</keyword>
<evidence type="ECO:0000313" key="9">
    <source>
        <dbReference type="EMBL" id="SER95215.1"/>
    </source>
</evidence>
<evidence type="ECO:0000313" key="10">
    <source>
        <dbReference type="Proteomes" id="UP000198815"/>
    </source>
</evidence>
<feature type="transmembrane region" description="Helical" evidence="7">
    <location>
        <begin position="255"/>
        <end position="276"/>
    </location>
</feature>
<evidence type="ECO:0000256" key="7">
    <source>
        <dbReference type="RuleBase" id="RU363032"/>
    </source>
</evidence>
<protein>
    <submittedName>
        <fullName evidence="9">Peptide/nickel transport system permease protein</fullName>
    </submittedName>
</protein>
<dbReference type="CDD" id="cd06261">
    <property type="entry name" value="TM_PBP2"/>
    <property type="match status" value="1"/>
</dbReference>
<evidence type="ECO:0000256" key="1">
    <source>
        <dbReference type="ARBA" id="ARBA00004651"/>
    </source>
</evidence>
<dbReference type="InterPro" id="IPR035906">
    <property type="entry name" value="MetI-like_sf"/>
</dbReference>
<sequence length="288" mass="30321">MTAVSIPSGGLFAAHLPRWIRGIRPTLVLSLLVLAVAASAAIAPGLWTHTDPLHADPLAARQPPSLAHLAGTDIQGRDVLTRIVYGARFSLLIGLGATLVALGLGAILGIVAGVGPRWADQLVTRLVDVVAAFPEVLLALLMIALSGRGAINLALALGVAGLPKYARTIRATVQQTRCAGYVEQATTFGASRWQRLVRHVLPNALGPLPVMVTIGFGGAIISSSGLSFLGLGPQPPAAEWGLMLAESRNYLRQTWWTGVFPGVALTAVVMAATVLGRHLQERYERRLP</sequence>
<dbReference type="InterPro" id="IPR000515">
    <property type="entry name" value="MetI-like"/>
</dbReference>
<dbReference type="SUPFAM" id="SSF161098">
    <property type="entry name" value="MetI-like"/>
    <property type="match status" value="1"/>
</dbReference>
<dbReference type="InterPro" id="IPR050366">
    <property type="entry name" value="BP-dependent_transpt_permease"/>
</dbReference>
<evidence type="ECO:0000256" key="5">
    <source>
        <dbReference type="ARBA" id="ARBA00022989"/>
    </source>
</evidence>
<evidence type="ECO:0000256" key="6">
    <source>
        <dbReference type="ARBA" id="ARBA00023136"/>
    </source>
</evidence>
<evidence type="ECO:0000256" key="2">
    <source>
        <dbReference type="ARBA" id="ARBA00022448"/>
    </source>
</evidence>
<evidence type="ECO:0000256" key="4">
    <source>
        <dbReference type="ARBA" id="ARBA00022692"/>
    </source>
</evidence>
<keyword evidence="4 7" id="KW-0812">Transmembrane</keyword>
<feature type="transmembrane region" description="Helical" evidence="7">
    <location>
        <begin position="89"/>
        <end position="114"/>
    </location>
</feature>
<comment type="similarity">
    <text evidence="7">Belongs to the binding-protein-dependent transport system permease family.</text>
</comment>
<dbReference type="OrthoDB" id="8906042at2"/>
<dbReference type="PROSITE" id="PS50928">
    <property type="entry name" value="ABC_TM1"/>
    <property type="match status" value="1"/>
</dbReference>
<accession>A0A1H9TD95</accession>
<keyword evidence="2 7" id="KW-0813">Transport</keyword>
<evidence type="ECO:0000256" key="3">
    <source>
        <dbReference type="ARBA" id="ARBA00022475"/>
    </source>
</evidence>
<dbReference type="EMBL" id="FOGZ01000021">
    <property type="protein sequence ID" value="SER95215.1"/>
    <property type="molecule type" value="Genomic_DNA"/>
</dbReference>
<keyword evidence="6 7" id="KW-0472">Membrane</keyword>
<proteinExistence type="inferred from homology"/>
<dbReference type="GO" id="GO:0055085">
    <property type="term" value="P:transmembrane transport"/>
    <property type="evidence" value="ECO:0007669"/>
    <property type="project" value="InterPro"/>
</dbReference>
<dbReference type="Pfam" id="PF00528">
    <property type="entry name" value="BPD_transp_1"/>
    <property type="match status" value="1"/>
</dbReference>
<dbReference type="RefSeq" id="WP_091970607.1">
    <property type="nucleotide sequence ID" value="NZ_FOGZ01000021.1"/>
</dbReference>
<feature type="domain" description="ABC transmembrane type-1" evidence="8">
    <location>
        <begin position="87"/>
        <end position="276"/>
    </location>
</feature>
<dbReference type="Gene3D" id="1.10.3720.10">
    <property type="entry name" value="MetI-like"/>
    <property type="match status" value="1"/>
</dbReference>
<name>A0A1H9TD95_9ACTN</name>
<keyword evidence="3" id="KW-1003">Cell membrane</keyword>
<dbReference type="PANTHER" id="PTHR43386">
    <property type="entry name" value="OLIGOPEPTIDE TRANSPORT SYSTEM PERMEASE PROTEIN APPC"/>
    <property type="match status" value="1"/>
</dbReference>
<dbReference type="STRING" id="64702.SAMN05443377_12144"/>
<dbReference type="Proteomes" id="UP000198815">
    <property type="component" value="Unassembled WGS sequence"/>
</dbReference>
<gene>
    <name evidence="9" type="ORF">SAMN05443377_12144</name>
</gene>
<organism evidence="9 10">
    <name type="scientific">Propionibacterium cyclohexanicum</name>
    <dbReference type="NCBI Taxonomy" id="64702"/>
    <lineage>
        <taxon>Bacteria</taxon>
        <taxon>Bacillati</taxon>
        <taxon>Actinomycetota</taxon>
        <taxon>Actinomycetes</taxon>
        <taxon>Propionibacteriales</taxon>
        <taxon>Propionibacteriaceae</taxon>
        <taxon>Propionibacterium</taxon>
    </lineage>
</organism>